<dbReference type="EMBL" id="CP017258">
    <property type="protein sequence ID" value="AQW87091.1"/>
    <property type="molecule type" value="Genomic_DNA"/>
</dbReference>
<evidence type="ECO:0000313" key="2">
    <source>
        <dbReference type="Proteomes" id="UP000190868"/>
    </source>
</evidence>
<proteinExistence type="predicted"/>
<organism evidence="1 2">
    <name type="scientific">Campylobacter pinnipediorum subsp. caledonicus</name>
    <dbReference type="NCBI Taxonomy" id="1874362"/>
    <lineage>
        <taxon>Bacteria</taxon>
        <taxon>Pseudomonadati</taxon>
        <taxon>Campylobacterota</taxon>
        <taxon>Epsilonproteobacteria</taxon>
        <taxon>Campylobacterales</taxon>
        <taxon>Campylobacteraceae</taxon>
        <taxon>Campylobacter</taxon>
    </lineage>
</organism>
<dbReference type="RefSeq" id="WP_078424213.1">
    <property type="nucleotide sequence ID" value="NZ_CP017258.1"/>
</dbReference>
<evidence type="ECO:0000313" key="1">
    <source>
        <dbReference type="EMBL" id="AQW87091.1"/>
    </source>
</evidence>
<accession>A0A1S6U5T2</accession>
<keyword evidence="2" id="KW-1185">Reference proteome</keyword>
<gene>
    <name evidence="1" type="ORF">CPIN18021_0244</name>
</gene>
<sequence length="92" mass="10502">MWDFLKNAGNGFSDFLKNNADSINAVGAVVGGVGSAIASHKQAKLQQKQFNFNLDLAREERKRRNRSEQDLQRAWSGSNLNIYRKRNEDEEM</sequence>
<name>A0A1S6U5T2_9BACT</name>
<reference evidence="2" key="1">
    <citation type="submission" date="2016-09" db="EMBL/GenBank/DDBJ databases">
        <title>Comparative genomics of the Campylobacter concisus group.</title>
        <authorList>
            <person name="Miller W.G."/>
            <person name="Yee E."/>
            <person name="Chapman M.H."/>
            <person name="Huynh S."/>
            <person name="Bono J.L."/>
            <person name="On S.L.W."/>
            <person name="StLeger J."/>
            <person name="Foster G."/>
            <person name="Parker C.T."/>
        </authorList>
    </citation>
    <scope>NUCLEOTIDE SEQUENCE [LARGE SCALE GENOMIC DNA]</scope>
    <source>
        <strain evidence="2">RM18021</strain>
    </source>
</reference>
<dbReference type="AlphaFoldDB" id="A0A1S6U5T2"/>
<dbReference type="Proteomes" id="UP000190868">
    <property type="component" value="Chromosome"/>
</dbReference>
<protein>
    <submittedName>
        <fullName evidence="1">Uncharacterized protein</fullName>
    </submittedName>
</protein>